<keyword evidence="5" id="KW-0732">Signal</keyword>
<organism evidence="8 9">
    <name type="scientific">Takifugu flavidus</name>
    <name type="common">sansaifugu</name>
    <dbReference type="NCBI Taxonomy" id="433684"/>
    <lineage>
        <taxon>Eukaryota</taxon>
        <taxon>Metazoa</taxon>
        <taxon>Chordata</taxon>
        <taxon>Craniata</taxon>
        <taxon>Vertebrata</taxon>
        <taxon>Euteleostomi</taxon>
        <taxon>Actinopterygii</taxon>
        <taxon>Neopterygii</taxon>
        <taxon>Teleostei</taxon>
        <taxon>Neoteleostei</taxon>
        <taxon>Acanthomorphata</taxon>
        <taxon>Eupercaria</taxon>
        <taxon>Tetraodontiformes</taxon>
        <taxon>Tetradontoidea</taxon>
        <taxon>Tetraodontidae</taxon>
        <taxon>Takifugu</taxon>
    </lineage>
</organism>
<dbReference type="Gene3D" id="2.20.130.20">
    <property type="match status" value="1"/>
</dbReference>
<dbReference type="Proteomes" id="UP000324091">
    <property type="component" value="Chromosome 5"/>
</dbReference>
<dbReference type="Gene3D" id="2.60.40.690">
    <property type="entry name" value="Alpha-macroglobulin, receptor-binding domain"/>
    <property type="match status" value="1"/>
</dbReference>
<dbReference type="PROSITE" id="PS50189">
    <property type="entry name" value="NTR"/>
    <property type="match status" value="1"/>
</dbReference>
<feature type="signal peptide" evidence="5">
    <location>
        <begin position="1"/>
        <end position="19"/>
    </location>
</feature>
<dbReference type="InterPro" id="IPR040839">
    <property type="entry name" value="MG4"/>
</dbReference>
<dbReference type="SUPFAM" id="SSF48239">
    <property type="entry name" value="Terpenoid cyclases/Protein prenyltransferases"/>
    <property type="match status" value="1"/>
</dbReference>
<evidence type="ECO:0000313" key="9">
    <source>
        <dbReference type="Proteomes" id="UP000324091"/>
    </source>
</evidence>
<keyword evidence="3" id="KW-1015">Disulfide bond</keyword>
<evidence type="ECO:0000256" key="2">
    <source>
        <dbReference type="ARBA" id="ARBA00022525"/>
    </source>
</evidence>
<evidence type="ECO:0000256" key="5">
    <source>
        <dbReference type="SAM" id="SignalP"/>
    </source>
</evidence>
<dbReference type="Pfam" id="PF17789">
    <property type="entry name" value="MG4"/>
    <property type="match status" value="1"/>
</dbReference>
<dbReference type="InterPro" id="IPR041555">
    <property type="entry name" value="MG3"/>
</dbReference>
<dbReference type="Gene3D" id="1.50.10.20">
    <property type="match status" value="2"/>
</dbReference>
<dbReference type="CDD" id="cd00017">
    <property type="entry name" value="ANATO"/>
    <property type="match status" value="1"/>
</dbReference>
<dbReference type="InterPro" id="IPR018933">
    <property type="entry name" value="Netrin_module_non-TIMP"/>
</dbReference>
<protein>
    <submittedName>
        <fullName evidence="8">Complement C5 C3 and PZP-like alpha-2-macroglobulin domain-containing protein 4</fullName>
    </submittedName>
</protein>
<gene>
    <name evidence="8" type="ORF">D4764_05G0010200</name>
</gene>
<dbReference type="InterPro" id="IPR013783">
    <property type="entry name" value="Ig-like_fold"/>
</dbReference>
<evidence type="ECO:0000256" key="3">
    <source>
        <dbReference type="ARBA" id="ARBA00023157"/>
    </source>
</evidence>
<comment type="subcellular location">
    <subcellularLocation>
        <location evidence="1">Secreted</location>
    </subcellularLocation>
</comment>
<dbReference type="InterPro" id="IPR018081">
    <property type="entry name" value="Anaphylatoxin_comp_syst"/>
</dbReference>
<dbReference type="Gene3D" id="1.20.91.20">
    <property type="entry name" value="Anaphylotoxins (complement system)"/>
    <property type="match status" value="1"/>
</dbReference>
<dbReference type="InterPro" id="IPR011626">
    <property type="entry name" value="Alpha-macroglobulin_TED"/>
</dbReference>
<proteinExistence type="predicted"/>
<dbReference type="InterPro" id="IPR050473">
    <property type="entry name" value="A2M/Complement_sys"/>
</dbReference>
<dbReference type="Gene3D" id="2.60.120.1540">
    <property type="match status" value="2"/>
</dbReference>
<dbReference type="Gene3D" id="2.60.40.10">
    <property type="entry name" value="Immunoglobulins"/>
    <property type="match status" value="2"/>
</dbReference>
<dbReference type="SUPFAM" id="SSF49410">
    <property type="entry name" value="Alpha-macroglobulin receptor domain"/>
    <property type="match status" value="1"/>
</dbReference>
<dbReference type="Pfam" id="PF07703">
    <property type="entry name" value="A2M_BRD"/>
    <property type="match status" value="1"/>
</dbReference>
<dbReference type="InterPro" id="IPR001599">
    <property type="entry name" value="Macroglobln_a2"/>
</dbReference>
<dbReference type="Pfam" id="PF07678">
    <property type="entry name" value="TED_complement"/>
    <property type="match status" value="2"/>
</dbReference>
<dbReference type="InterPro" id="IPR011625">
    <property type="entry name" value="A2M_N_BRD"/>
</dbReference>
<dbReference type="PANTHER" id="PTHR11412:SF83">
    <property type="entry name" value="COMPLEMENT C5"/>
    <property type="match status" value="1"/>
</dbReference>
<dbReference type="Gene3D" id="2.40.50.120">
    <property type="match status" value="1"/>
</dbReference>
<accession>A0A5C6N5B2</accession>
<feature type="region of interest" description="Disordered" evidence="4">
    <location>
        <begin position="1054"/>
        <end position="1094"/>
    </location>
</feature>
<dbReference type="EMBL" id="RHFK02000018">
    <property type="protein sequence ID" value="TWW60930.1"/>
    <property type="molecule type" value="Genomic_DNA"/>
</dbReference>
<dbReference type="InterPro" id="IPR001134">
    <property type="entry name" value="Netrin_domain"/>
</dbReference>
<dbReference type="Gene3D" id="2.60.40.1940">
    <property type="match status" value="1"/>
</dbReference>
<comment type="caution">
    <text evidence="8">The sequence shown here is derived from an EMBL/GenBank/DDBJ whole genome shotgun (WGS) entry which is preliminary data.</text>
</comment>
<dbReference type="Pfam" id="PF17790">
    <property type="entry name" value="MG1"/>
    <property type="match status" value="1"/>
</dbReference>
<dbReference type="SMART" id="SM01360">
    <property type="entry name" value="A2M"/>
    <property type="match status" value="1"/>
</dbReference>
<dbReference type="Gene3D" id="6.20.50.160">
    <property type="match status" value="1"/>
</dbReference>
<dbReference type="SUPFAM" id="SSF50242">
    <property type="entry name" value="TIMP-like"/>
    <property type="match status" value="1"/>
</dbReference>
<dbReference type="SUPFAM" id="SSF47686">
    <property type="entry name" value="Anaphylotoxins (complement system)"/>
    <property type="match status" value="1"/>
</dbReference>
<dbReference type="GO" id="GO:0005615">
    <property type="term" value="C:extracellular space"/>
    <property type="evidence" value="ECO:0007669"/>
    <property type="project" value="InterPro"/>
</dbReference>
<dbReference type="SMART" id="SM01361">
    <property type="entry name" value="A2M_recep"/>
    <property type="match status" value="1"/>
</dbReference>
<feature type="domain" description="Anaphylatoxin-like" evidence="6">
    <location>
        <begin position="699"/>
        <end position="735"/>
    </location>
</feature>
<dbReference type="Pfam" id="PF01835">
    <property type="entry name" value="MG2"/>
    <property type="match status" value="1"/>
</dbReference>
<feature type="chain" id="PRO_5023010466" evidence="5">
    <location>
        <begin position="20"/>
        <end position="1732"/>
    </location>
</feature>
<dbReference type="PANTHER" id="PTHR11412">
    <property type="entry name" value="MACROGLOBULIN / COMPLEMENT"/>
    <property type="match status" value="1"/>
</dbReference>
<keyword evidence="9" id="KW-1185">Reference proteome</keyword>
<dbReference type="SMART" id="SM01359">
    <property type="entry name" value="A2M_N_2"/>
    <property type="match status" value="1"/>
</dbReference>
<evidence type="ECO:0000256" key="1">
    <source>
        <dbReference type="ARBA" id="ARBA00004613"/>
    </source>
</evidence>
<dbReference type="Pfam" id="PF01821">
    <property type="entry name" value="ANATO"/>
    <property type="match status" value="1"/>
</dbReference>
<dbReference type="SMART" id="SM00643">
    <property type="entry name" value="C345C"/>
    <property type="match status" value="1"/>
</dbReference>
<dbReference type="InterPro" id="IPR002890">
    <property type="entry name" value="MG2"/>
</dbReference>
<dbReference type="InterPro" id="IPR036595">
    <property type="entry name" value="A-macroglobulin_rcpt-bd_sf"/>
</dbReference>
<evidence type="ECO:0000313" key="8">
    <source>
        <dbReference type="EMBL" id="TWW60930.1"/>
    </source>
</evidence>
<dbReference type="InterPro" id="IPR008930">
    <property type="entry name" value="Terpenoid_cyclase/PrenylTrfase"/>
</dbReference>
<name>A0A5C6N5B2_9TELE</name>
<dbReference type="Pfam" id="PF07677">
    <property type="entry name" value="A2M_recep"/>
    <property type="match status" value="1"/>
</dbReference>
<dbReference type="Pfam" id="PF00207">
    <property type="entry name" value="A2M"/>
    <property type="match status" value="1"/>
</dbReference>
<dbReference type="PROSITE" id="PS01177">
    <property type="entry name" value="ANAPHYLATOXIN_1"/>
    <property type="match status" value="1"/>
</dbReference>
<dbReference type="CDD" id="cd02896">
    <property type="entry name" value="complement_C3_C4_C5"/>
    <property type="match status" value="1"/>
</dbReference>
<evidence type="ECO:0000256" key="4">
    <source>
        <dbReference type="SAM" id="MobiDB-lite"/>
    </source>
</evidence>
<dbReference type="Pfam" id="PF17791">
    <property type="entry name" value="MG3"/>
    <property type="match status" value="1"/>
</dbReference>
<dbReference type="PROSITE" id="PS01178">
    <property type="entry name" value="ANAPHYLATOXIN_2"/>
    <property type="match status" value="1"/>
</dbReference>
<dbReference type="InterPro" id="IPR008993">
    <property type="entry name" value="TIMP-like_OB-fold"/>
</dbReference>
<dbReference type="InterPro" id="IPR000020">
    <property type="entry name" value="Anaphylatoxin/fibulin"/>
</dbReference>
<sequence length="1732" mass="192236">MKVCVLLLCVFCLCWRTEADSRSYLITAPLSLRLDAMETVLLQLFGFTNEVRVYVFLKTSMAPDHEVLAQEAITLNTQNHHQATAKVRLYPGRLPRTMSHVILHVQSAEINQHLSIPVSRTNGFLFIRTDKPVYTPHQSIKVRAFSLNQELRPANRSVFLTFKDPDHITVDVIEMTDVNNGIPSMQNPFKIPIRPKLGIWSIEASYSDDFTTTARTDFEVKEYVLPSFSILVKPEKNYISYGSFKNFNFKVSARYLHGAPVADAVVFLRYGYVSGKDSPVLIPSSVSRERLSSIGEVDVSVNMEKVLSKHNGPKDLNGLVGKYLYIAVLVQEDTGGISQEAEFATVKFVKSPYRLSLVSTPPFIKPGLPYNIQVVVKDHLNNPVKNILVGLAQRQLFRQGKDQEEMPCPDRSTSNSNGLAVFICNVPNDAVRTVLTFETADPVLPAASQATLNLAAVSYHSPNQRYLYIDPPLPGHGLVVGGFANIKVYSATPSYIPVRALSFLVLSKGKVVDFGSIKFVSSADNKQTLSFEVTPSMVPSIRLLVYYILFGEGTSELVADSIWLDVRDKCVNGLQTDVLYRRQEHKPKSNLQLKIAANQDGLVALSAVDSALFTLRPNYKDPLSTVLSHIERTDLGCGGGGGRDSADVFRLAGLTFITNANAQASTSGEVCTAAVRPKRALTEQEKKKKAESFGPVKTCCEHGMRFIPKTVTCLQFAKQKFQRNPHCRHAFRTCCEFVQQHLDQDQDLILGRHELGADFDQAPSLIRSYFPESWMWEVQRVSPGQTSISRTLPDSLTTWHIQAVGMFKTGICVADPVQVSVSLPLSVDIPVPYQVVRGEQLELSGSVYNQQPDSITYCVMLTVGPALCLMQSHPIPGGTGLHSTSCNWKPLFAGGVGKVTFTVLGLEPGEHTLTFVLKTRHGQKDVVEKKLRVVPEGIKRELLSGGRLDPQGLYGSRKITVELKNTLPSNMVPNTVVERMLTINGEVLDDITSVVHSPDGLRQLVNLPAGSAEAELGILFLQVQLYHYLETSRNWKVLGADIRKSSADLREKIRQEREEKGRGQVEERIGRRGEERRGEERRGEERRGEETMTHWGDRGLSGLVSVSSFRGGDSSYSMWIGREPSTWLTALVVKIMALLESVAPVDHQGLSDSVAWLIRNCQQPDGSFTDKSSFRPNKIVQAAGATDQSVFLTAFVLVALHKATNINDPILQLRFHDNSMRSAADYISQHAPGVKSVYVRAVATYALTLHDPSSMAASTLISSLENLALEKGHPAELRYWQESSRTTDWLKPDQTSGVTVETTAYVLLTVLIKGRIRYANPVLTWLTQDHHYGGAFYSGQDTALTLEVLTEYSRVVPRAVLSQDIIIRYSRRGLLGEIQLSQSRPVATPIQVTKDDNIIVTTGYGTGVSNVKLKTVYYETTASSETCNFDVTVEMGSPDMSNNPRMTSPQLVACAKYKPPPNELLTESSLTVMKIQLPSGVEPYLDDLRQFRDMMEPLISHYELQGDMVVIQMDMVPADVFLCVGFRVRNRFAVTGPSVSFLSIYEPQDKGSMCTKQFSYQEQKLQRLCVAEQCQCMAAACATYRGNVDVTMTAAVRTTETCRPHIKYAYKVTVKSSAAEGDFMTYTATVVEVLKNTDKEFEALSSGTQVELVKKATCRSVEVQNNKQYLVMGSSGSEITLNHSFKYRFPLDSEALVEMWPTDCSSPECLDYISQLDEFALDLQLMSCPGSS</sequence>
<dbReference type="InterPro" id="IPR048843">
    <property type="entry name" value="C5_CUB"/>
</dbReference>
<evidence type="ECO:0000259" key="7">
    <source>
        <dbReference type="PROSITE" id="PS50189"/>
    </source>
</evidence>
<dbReference type="InterPro" id="IPR009048">
    <property type="entry name" value="A-macroglobulin_rcpt-bd"/>
</dbReference>
<dbReference type="Pfam" id="PF01759">
    <property type="entry name" value="NTR"/>
    <property type="match status" value="1"/>
</dbReference>
<feature type="domain" description="NTR" evidence="7">
    <location>
        <begin position="1581"/>
        <end position="1728"/>
    </location>
</feature>
<evidence type="ECO:0000259" key="6">
    <source>
        <dbReference type="PROSITE" id="PS01178"/>
    </source>
</evidence>
<dbReference type="InterPro" id="IPR041425">
    <property type="entry name" value="C3/4/5_MG1"/>
</dbReference>
<reference evidence="8 9" key="1">
    <citation type="submission" date="2019-04" db="EMBL/GenBank/DDBJ databases">
        <title>Chromosome genome assembly for Takifugu flavidus.</title>
        <authorList>
            <person name="Xiao S."/>
        </authorList>
    </citation>
    <scope>NUCLEOTIDE SEQUENCE [LARGE SCALE GENOMIC DNA]</scope>
    <source>
        <strain evidence="8">HTHZ2018</strain>
        <tissue evidence="8">Muscle</tissue>
    </source>
</reference>
<keyword evidence="2" id="KW-0964">Secreted</keyword>
<dbReference type="GO" id="GO:0004866">
    <property type="term" value="F:endopeptidase inhibitor activity"/>
    <property type="evidence" value="ECO:0007669"/>
    <property type="project" value="InterPro"/>
</dbReference>
<dbReference type="Pfam" id="PF21309">
    <property type="entry name" value="C5_CUB"/>
    <property type="match status" value="1"/>
</dbReference>
<dbReference type="Gene3D" id="2.60.40.1930">
    <property type="match status" value="3"/>
</dbReference>